<keyword evidence="1" id="KW-0472">Membrane</keyword>
<gene>
    <name evidence="2" type="ORF">CEXT_231491</name>
</gene>
<dbReference type="EMBL" id="BPLR01010592">
    <property type="protein sequence ID" value="GIY40273.1"/>
    <property type="molecule type" value="Genomic_DNA"/>
</dbReference>
<accession>A0AAV4T0S8</accession>
<evidence type="ECO:0000256" key="1">
    <source>
        <dbReference type="SAM" id="Phobius"/>
    </source>
</evidence>
<organism evidence="2 3">
    <name type="scientific">Caerostris extrusa</name>
    <name type="common">Bark spider</name>
    <name type="synonym">Caerostris bankana</name>
    <dbReference type="NCBI Taxonomy" id="172846"/>
    <lineage>
        <taxon>Eukaryota</taxon>
        <taxon>Metazoa</taxon>
        <taxon>Ecdysozoa</taxon>
        <taxon>Arthropoda</taxon>
        <taxon>Chelicerata</taxon>
        <taxon>Arachnida</taxon>
        <taxon>Araneae</taxon>
        <taxon>Araneomorphae</taxon>
        <taxon>Entelegynae</taxon>
        <taxon>Araneoidea</taxon>
        <taxon>Araneidae</taxon>
        <taxon>Caerostris</taxon>
    </lineage>
</organism>
<keyword evidence="3" id="KW-1185">Reference proteome</keyword>
<reference evidence="2 3" key="1">
    <citation type="submission" date="2021-06" db="EMBL/GenBank/DDBJ databases">
        <title>Caerostris extrusa draft genome.</title>
        <authorList>
            <person name="Kono N."/>
            <person name="Arakawa K."/>
        </authorList>
    </citation>
    <scope>NUCLEOTIDE SEQUENCE [LARGE SCALE GENOMIC DNA]</scope>
</reference>
<evidence type="ECO:0000313" key="3">
    <source>
        <dbReference type="Proteomes" id="UP001054945"/>
    </source>
</evidence>
<evidence type="ECO:0000313" key="2">
    <source>
        <dbReference type="EMBL" id="GIY40273.1"/>
    </source>
</evidence>
<keyword evidence="1" id="KW-0812">Transmembrane</keyword>
<name>A0AAV4T0S8_CAEEX</name>
<dbReference type="AlphaFoldDB" id="A0AAV4T0S8"/>
<dbReference type="Proteomes" id="UP001054945">
    <property type="component" value="Unassembled WGS sequence"/>
</dbReference>
<sequence>MQRHFRIGKKSSKLDVARHFCLWPNLYQIFVLFTIPLNGIYPKNSFRFLFSANYFSKNNLSQCAATIHANNMRNPAEAAHEVFLKSFKIIFNMDFKSAQNLLFPSRSNSKSS</sequence>
<feature type="transmembrane region" description="Helical" evidence="1">
    <location>
        <begin position="20"/>
        <end position="41"/>
    </location>
</feature>
<keyword evidence="1" id="KW-1133">Transmembrane helix</keyword>
<protein>
    <submittedName>
        <fullName evidence="2">Uncharacterized protein</fullName>
    </submittedName>
</protein>
<proteinExistence type="predicted"/>
<comment type="caution">
    <text evidence="2">The sequence shown here is derived from an EMBL/GenBank/DDBJ whole genome shotgun (WGS) entry which is preliminary data.</text>
</comment>